<name>A0AAV2S4N6_MEGNR</name>
<feature type="compositionally biased region" description="Polar residues" evidence="1">
    <location>
        <begin position="46"/>
        <end position="64"/>
    </location>
</feature>
<evidence type="ECO:0000256" key="2">
    <source>
        <dbReference type="SAM" id="Phobius"/>
    </source>
</evidence>
<proteinExistence type="predicted"/>
<dbReference type="Proteomes" id="UP001497623">
    <property type="component" value="Unassembled WGS sequence"/>
</dbReference>
<keyword evidence="2" id="KW-1133">Transmembrane helix</keyword>
<keyword evidence="4" id="KW-1185">Reference proteome</keyword>
<dbReference type="AlphaFoldDB" id="A0AAV2S4N6"/>
<feature type="non-terminal residue" evidence="3">
    <location>
        <position position="140"/>
    </location>
</feature>
<dbReference type="EMBL" id="CAXKWB010043654">
    <property type="protein sequence ID" value="CAL4159625.1"/>
    <property type="molecule type" value="Genomic_DNA"/>
</dbReference>
<evidence type="ECO:0000313" key="3">
    <source>
        <dbReference type="EMBL" id="CAL4159625.1"/>
    </source>
</evidence>
<organism evidence="3 4">
    <name type="scientific">Meganyctiphanes norvegica</name>
    <name type="common">Northern krill</name>
    <name type="synonym">Thysanopoda norvegica</name>
    <dbReference type="NCBI Taxonomy" id="48144"/>
    <lineage>
        <taxon>Eukaryota</taxon>
        <taxon>Metazoa</taxon>
        <taxon>Ecdysozoa</taxon>
        <taxon>Arthropoda</taxon>
        <taxon>Crustacea</taxon>
        <taxon>Multicrustacea</taxon>
        <taxon>Malacostraca</taxon>
        <taxon>Eumalacostraca</taxon>
        <taxon>Eucarida</taxon>
        <taxon>Euphausiacea</taxon>
        <taxon>Euphausiidae</taxon>
        <taxon>Meganyctiphanes</taxon>
    </lineage>
</organism>
<protein>
    <submittedName>
        <fullName evidence="3">Uncharacterized protein</fullName>
    </submittedName>
</protein>
<accession>A0AAV2S4N6</accession>
<feature type="region of interest" description="Disordered" evidence="1">
    <location>
        <begin position="46"/>
        <end position="87"/>
    </location>
</feature>
<evidence type="ECO:0000256" key="1">
    <source>
        <dbReference type="SAM" id="MobiDB-lite"/>
    </source>
</evidence>
<keyword evidence="2" id="KW-0472">Membrane</keyword>
<feature type="transmembrane region" description="Helical" evidence="2">
    <location>
        <begin position="118"/>
        <end position="138"/>
    </location>
</feature>
<evidence type="ECO:0000313" key="4">
    <source>
        <dbReference type="Proteomes" id="UP001497623"/>
    </source>
</evidence>
<comment type="caution">
    <text evidence="3">The sequence shown here is derived from an EMBL/GenBank/DDBJ whole genome shotgun (WGS) entry which is preliminary data.</text>
</comment>
<gene>
    <name evidence="3" type="ORF">MNOR_LOCUS32302</name>
</gene>
<reference evidence="3 4" key="1">
    <citation type="submission" date="2024-05" db="EMBL/GenBank/DDBJ databases">
        <authorList>
            <person name="Wallberg A."/>
        </authorList>
    </citation>
    <scope>NUCLEOTIDE SEQUENCE [LARGE SCALE GENOMIC DNA]</scope>
</reference>
<sequence length="140" mass="15118">MSTSSSTLDDLDDLSQVSASTYQDLRNLHQYQDLIEIPDVTITQNEAQYGYQENPSPQEQSPASDTGMAPVWCPTTPSSPPSSAADTPWIQPLVIREEPSSCCCQAKRCCCCCSLRSGAIIIAIVLTFLHGAVAIMSFGL</sequence>
<keyword evidence="2" id="KW-0812">Transmembrane</keyword>